<proteinExistence type="predicted"/>
<gene>
    <name evidence="2" type="ORF">U3653_07805</name>
</gene>
<dbReference type="RefSeq" id="WP_195077881.1">
    <property type="nucleotide sequence ID" value="NZ_JAYESH010000023.1"/>
</dbReference>
<keyword evidence="1" id="KW-1133">Transmembrane helix</keyword>
<organism evidence="2 3">
    <name type="scientific">Nocardia implantans</name>
    <dbReference type="NCBI Taxonomy" id="3108168"/>
    <lineage>
        <taxon>Bacteria</taxon>
        <taxon>Bacillati</taxon>
        <taxon>Actinomycetota</taxon>
        <taxon>Actinomycetes</taxon>
        <taxon>Mycobacteriales</taxon>
        <taxon>Nocardiaceae</taxon>
        <taxon>Nocardia</taxon>
    </lineage>
</organism>
<protein>
    <submittedName>
        <fullName evidence="2">Uncharacterized protein</fullName>
    </submittedName>
</protein>
<evidence type="ECO:0000313" key="2">
    <source>
        <dbReference type="EMBL" id="MEB3509916.1"/>
    </source>
</evidence>
<keyword evidence="1" id="KW-0472">Membrane</keyword>
<comment type="caution">
    <text evidence="2">The sequence shown here is derived from an EMBL/GenBank/DDBJ whole genome shotgun (WGS) entry which is preliminary data.</text>
</comment>
<accession>A0ABU6AR30</accession>
<dbReference type="Proteomes" id="UP001348098">
    <property type="component" value="Unassembled WGS sequence"/>
</dbReference>
<evidence type="ECO:0000313" key="3">
    <source>
        <dbReference type="Proteomes" id="UP001348098"/>
    </source>
</evidence>
<evidence type="ECO:0000256" key="1">
    <source>
        <dbReference type="SAM" id="Phobius"/>
    </source>
</evidence>
<keyword evidence="3" id="KW-1185">Reference proteome</keyword>
<sequence>MRERRVPPWRGILLGAAAVALVALILALGALYPPYRTAVSTDRLGPDQGEQVAEYLARARDSLDAGGDEPRWALASFTEPLAPGDIPAHSGGLRIAQVLYRVPAPGVQTPLVAVPVPEGVASAVDSSSDAAWLLPRPADERSARVVAFSAARLRGGCGCVVGLVVRGAPAQLRDLAGQNGIRAVQALPADAVAGSFAVAPLLPDYRDVVGPLPDDGPVPQP</sequence>
<dbReference type="EMBL" id="JAYKYQ010000002">
    <property type="protein sequence ID" value="MEB3509916.1"/>
    <property type="molecule type" value="Genomic_DNA"/>
</dbReference>
<keyword evidence="1" id="KW-0812">Transmembrane</keyword>
<name>A0ABU6AR30_9NOCA</name>
<reference evidence="2 3" key="1">
    <citation type="submission" date="2023-12" db="EMBL/GenBank/DDBJ databases">
        <title>novel species in genus Nocarida.</title>
        <authorList>
            <person name="Li Z."/>
        </authorList>
    </citation>
    <scope>NUCLEOTIDE SEQUENCE [LARGE SCALE GENOMIC DNA]</scope>
    <source>
        <strain evidence="2 3">CDC186</strain>
    </source>
</reference>
<feature type="transmembrane region" description="Helical" evidence="1">
    <location>
        <begin position="12"/>
        <end position="32"/>
    </location>
</feature>